<feature type="region of interest" description="Disordered" evidence="1">
    <location>
        <begin position="1"/>
        <end position="65"/>
    </location>
</feature>
<accession>G8YVH7</accession>
<keyword evidence="4" id="KW-1185">Reference proteome</keyword>
<dbReference type="EMBL" id="FO082058">
    <property type="protein sequence ID" value="CCE73421.1"/>
    <property type="molecule type" value="Genomic_DNA"/>
</dbReference>
<evidence type="ECO:0000313" key="4">
    <source>
        <dbReference type="Proteomes" id="UP000005222"/>
    </source>
</evidence>
<sequence>MVASASNVVNTDKGSQGSSHATLSVREQSLDPSAAPDSPANVPGRQQCQTAPGAQTASVSPRIRSHRGCCDSVYSRLMSQETDL</sequence>
<proteinExistence type="predicted"/>
<name>G8YVH7_PICSO</name>
<reference evidence="4" key="2">
    <citation type="journal article" date="2012" name="G3 (Bethesda)">
        <title>Pichia sorbitophila, an interspecies yeast hybrid reveals early steps of genome resolution following polyploidization.</title>
        <authorList>
            <person name="Leh Louis V."/>
            <person name="Despons L."/>
            <person name="Friedrich A."/>
            <person name="Martin T."/>
            <person name="Durrens P."/>
            <person name="Casaregola S."/>
            <person name="Neuveglise C."/>
            <person name="Fairhead C."/>
            <person name="Marck C."/>
            <person name="Cruz J.A."/>
            <person name="Straub M.L."/>
            <person name="Kugler V."/>
            <person name="Sacerdot C."/>
            <person name="Uzunov Z."/>
            <person name="Thierry A."/>
            <person name="Weiss S."/>
            <person name="Bleykasten C."/>
            <person name="De Montigny J."/>
            <person name="Jacques N."/>
            <person name="Jung P."/>
            <person name="Lemaire M."/>
            <person name="Mallet S."/>
            <person name="Morel G."/>
            <person name="Richard G.F."/>
            <person name="Sarkar A."/>
            <person name="Savel G."/>
            <person name="Schacherer J."/>
            <person name="Seret M.L."/>
            <person name="Talla E."/>
            <person name="Samson G."/>
            <person name="Jubin C."/>
            <person name="Poulain J."/>
            <person name="Vacherie B."/>
            <person name="Barbe V."/>
            <person name="Pelletier E."/>
            <person name="Sherman D.J."/>
            <person name="Westhof E."/>
            <person name="Weissenbach J."/>
            <person name="Baret P.V."/>
            <person name="Wincker P."/>
            <person name="Gaillardin C."/>
            <person name="Dujon B."/>
            <person name="Souciet J.L."/>
        </authorList>
    </citation>
    <scope>NUCLEOTIDE SEQUENCE [LARGE SCALE GENOMIC DNA]</scope>
    <source>
        <strain evidence="4">ATCC MYA-4447 / BCRC 22081 / CBS 7064 / NBRC 10061 / NRRL Y-12695</strain>
    </source>
</reference>
<feature type="compositionally biased region" description="Polar residues" evidence="1">
    <location>
        <begin position="44"/>
        <end position="59"/>
    </location>
</feature>
<evidence type="ECO:0000256" key="1">
    <source>
        <dbReference type="SAM" id="MobiDB-lite"/>
    </source>
</evidence>
<dbReference type="AlphaFoldDB" id="G8YVH7"/>
<feature type="compositionally biased region" description="Polar residues" evidence="1">
    <location>
        <begin position="1"/>
        <end position="31"/>
    </location>
</feature>
<evidence type="ECO:0000313" key="3">
    <source>
        <dbReference type="EMBL" id="CCE73421.1"/>
    </source>
</evidence>
<dbReference type="HOGENOM" id="CLU_2528236_0_0_1"/>
<dbReference type="EMBL" id="FO082059">
    <property type="protein sequence ID" value="CCE72860.1"/>
    <property type="molecule type" value="Genomic_DNA"/>
</dbReference>
<organism evidence="2 4">
    <name type="scientific">Pichia sorbitophila (strain ATCC MYA-4447 / BCRC 22081 / CBS 7064 / NBRC 10061 / NRRL Y-12695)</name>
    <name type="common">Hybrid yeast</name>
    <dbReference type="NCBI Taxonomy" id="559304"/>
    <lineage>
        <taxon>Eukaryota</taxon>
        <taxon>Fungi</taxon>
        <taxon>Dikarya</taxon>
        <taxon>Ascomycota</taxon>
        <taxon>Saccharomycotina</taxon>
        <taxon>Pichiomycetes</taxon>
        <taxon>Debaryomycetaceae</taxon>
        <taxon>Millerozyma</taxon>
    </lineage>
</organism>
<protein>
    <submittedName>
        <fullName evidence="2">Piso0_000461 protein</fullName>
    </submittedName>
</protein>
<dbReference type="Proteomes" id="UP000005222">
    <property type="component" value="Chromosome B"/>
</dbReference>
<dbReference type="Proteomes" id="UP000005222">
    <property type="component" value="Chromosome A"/>
</dbReference>
<dbReference type="InParanoid" id="G8YVH7"/>
<gene>
    <name evidence="2" type="primary">Piso0_000461</name>
    <name evidence="2" type="ORF">GNLVRS01_PISO0A09856g</name>
    <name evidence="3" type="ORF">GNLVRS01_PISO0B09923g</name>
</gene>
<reference evidence="2" key="1">
    <citation type="submission" date="2011-10" db="EMBL/GenBank/DDBJ databases">
        <authorList>
            <person name="Genoscope - CEA"/>
        </authorList>
    </citation>
    <scope>NUCLEOTIDE SEQUENCE</scope>
    <source>
        <strain evidence="2">CBS 7064</strain>
    </source>
</reference>
<evidence type="ECO:0000313" key="2">
    <source>
        <dbReference type="EMBL" id="CCE72860.1"/>
    </source>
</evidence>